<evidence type="ECO:0000313" key="3">
    <source>
        <dbReference type="Proteomes" id="UP000601522"/>
    </source>
</evidence>
<proteinExistence type="predicted"/>
<feature type="transmembrane region" description="Helical" evidence="1">
    <location>
        <begin position="12"/>
        <end position="36"/>
    </location>
</feature>
<name>A0A926F194_9FIRM</name>
<dbReference type="RefSeq" id="WP_249322850.1">
    <property type="nucleotide sequence ID" value="NZ_JACRTK010000001.1"/>
</dbReference>
<sequence>MFENNNNKNNKDYYLGLGIGFGLIGGTLFATILKMFIKSSLVWFFAPGLGMLVGMIIGIIIDANKNKK</sequence>
<accession>A0A926F194</accession>
<dbReference type="AlphaFoldDB" id="A0A926F194"/>
<keyword evidence="3" id="KW-1185">Reference proteome</keyword>
<evidence type="ECO:0000256" key="1">
    <source>
        <dbReference type="SAM" id="Phobius"/>
    </source>
</evidence>
<keyword evidence="1" id="KW-0472">Membrane</keyword>
<organism evidence="2 3">
    <name type="scientific">Wansuia hejianensis</name>
    <dbReference type="NCBI Taxonomy" id="2763667"/>
    <lineage>
        <taxon>Bacteria</taxon>
        <taxon>Bacillati</taxon>
        <taxon>Bacillota</taxon>
        <taxon>Clostridia</taxon>
        <taxon>Lachnospirales</taxon>
        <taxon>Lachnospiraceae</taxon>
        <taxon>Wansuia</taxon>
    </lineage>
</organism>
<evidence type="ECO:0000313" key="2">
    <source>
        <dbReference type="EMBL" id="MBC8590049.1"/>
    </source>
</evidence>
<gene>
    <name evidence="2" type="ORF">H8689_02705</name>
</gene>
<keyword evidence="1" id="KW-0812">Transmembrane</keyword>
<dbReference type="Proteomes" id="UP000601522">
    <property type="component" value="Unassembled WGS sequence"/>
</dbReference>
<comment type="caution">
    <text evidence="2">The sequence shown here is derived from an EMBL/GenBank/DDBJ whole genome shotgun (WGS) entry which is preliminary data.</text>
</comment>
<keyword evidence="1" id="KW-1133">Transmembrane helix</keyword>
<feature type="transmembrane region" description="Helical" evidence="1">
    <location>
        <begin position="42"/>
        <end position="61"/>
    </location>
</feature>
<protein>
    <submittedName>
        <fullName evidence="2">Uncharacterized protein</fullName>
    </submittedName>
</protein>
<dbReference type="EMBL" id="JACRTK010000001">
    <property type="protein sequence ID" value="MBC8590049.1"/>
    <property type="molecule type" value="Genomic_DNA"/>
</dbReference>
<reference evidence="2 3" key="1">
    <citation type="submission" date="2020-08" db="EMBL/GenBank/DDBJ databases">
        <title>Genome public.</title>
        <authorList>
            <person name="Liu C."/>
            <person name="Sun Q."/>
        </authorList>
    </citation>
    <scope>NUCLEOTIDE SEQUENCE [LARGE SCALE GENOMIC DNA]</scope>
    <source>
        <strain evidence="2 3">NSJ-26</strain>
    </source>
</reference>